<accession>A0ACB6Z5Z0</accession>
<name>A0ACB6Z5Z0_THEGA</name>
<evidence type="ECO:0000313" key="2">
    <source>
        <dbReference type="Proteomes" id="UP000886501"/>
    </source>
</evidence>
<dbReference type="EMBL" id="MU118112">
    <property type="protein sequence ID" value="KAF9644942.1"/>
    <property type="molecule type" value="Genomic_DNA"/>
</dbReference>
<proteinExistence type="predicted"/>
<dbReference type="Proteomes" id="UP000886501">
    <property type="component" value="Unassembled WGS sequence"/>
</dbReference>
<comment type="caution">
    <text evidence="1">The sequence shown here is derived from an EMBL/GenBank/DDBJ whole genome shotgun (WGS) entry which is preliminary data.</text>
</comment>
<organism evidence="1 2">
    <name type="scientific">Thelephora ganbajun</name>
    <name type="common">Ganba fungus</name>
    <dbReference type="NCBI Taxonomy" id="370292"/>
    <lineage>
        <taxon>Eukaryota</taxon>
        <taxon>Fungi</taxon>
        <taxon>Dikarya</taxon>
        <taxon>Basidiomycota</taxon>
        <taxon>Agaricomycotina</taxon>
        <taxon>Agaricomycetes</taxon>
        <taxon>Thelephorales</taxon>
        <taxon>Thelephoraceae</taxon>
        <taxon>Thelephora</taxon>
    </lineage>
</organism>
<reference evidence="1" key="2">
    <citation type="journal article" date="2020" name="Nat. Commun.">
        <title>Large-scale genome sequencing of mycorrhizal fungi provides insights into the early evolution of symbiotic traits.</title>
        <authorList>
            <person name="Miyauchi S."/>
            <person name="Kiss E."/>
            <person name="Kuo A."/>
            <person name="Drula E."/>
            <person name="Kohler A."/>
            <person name="Sanchez-Garcia M."/>
            <person name="Morin E."/>
            <person name="Andreopoulos B."/>
            <person name="Barry K.W."/>
            <person name="Bonito G."/>
            <person name="Buee M."/>
            <person name="Carver A."/>
            <person name="Chen C."/>
            <person name="Cichocki N."/>
            <person name="Clum A."/>
            <person name="Culley D."/>
            <person name="Crous P.W."/>
            <person name="Fauchery L."/>
            <person name="Girlanda M."/>
            <person name="Hayes R.D."/>
            <person name="Keri Z."/>
            <person name="LaButti K."/>
            <person name="Lipzen A."/>
            <person name="Lombard V."/>
            <person name="Magnuson J."/>
            <person name="Maillard F."/>
            <person name="Murat C."/>
            <person name="Nolan M."/>
            <person name="Ohm R.A."/>
            <person name="Pangilinan J."/>
            <person name="Pereira M.F."/>
            <person name="Perotto S."/>
            <person name="Peter M."/>
            <person name="Pfister S."/>
            <person name="Riley R."/>
            <person name="Sitrit Y."/>
            <person name="Stielow J.B."/>
            <person name="Szollosi G."/>
            <person name="Zifcakova L."/>
            <person name="Stursova M."/>
            <person name="Spatafora J.W."/>
            <person name="Tedersoo L."/>
            <person name="Vaario L.M."/>
            <person name="Yamada A."/>
            <person name="Yan M."/>
            <person name="Wang P."/>
            <person name="Xu J."/>
            <person name="Bruns T."/>
            <person name="Baldrian P."/>
            <person name="Vilgalys R."/>
            <person name="Dunand C."/>
            <person name="Henrissat B."/>
            <person name="Grigoriev I.V."/>
            <person name="Hibbett D."/>
            <person name="Nagy L.G."/>
            <person name="Martin F.M."/>
        </authorList>
    </citation>
    <scope>NUCLEOTIDE SEQUENCE</scope>
    <source>
        <strain evidence="1">P2</strain>
    </source>
</reference>
<evidence type="ECO:0000313" key="1">
    <source>
        <dbReference type="EMBL" id="KAF9644942.1"/>
    </source>
</evidence>
<sequence length="216" mass="23225">MLIIHPLTDSPPPALLDPAPEYLEQLSTTCPRGYGGDNTRDKDADEDLAVVNTDFHTPLTLPSGYGPTNVVTPTPRRRYRVGDILQSDGSGTEERRAYFHNPHRHQLERDQGRHQPRPRARRADHGSGSSLPQIRALQESVHQALGGGVVPPDNLSDGSSNGTGGRGTSERKGWRNRLTAAEQYASSILFGRGGNGVGGSGSGTGLSGQVMQERDD</sequence>
<reference evidence="1" key="1">
    <citation type="submission" date="2019-10" db="EMBL/GenBank/DDBJ databases">
        <authorList>
            <consortium name="DOE Joint Genome Institute"/>
            <person name="Kuo A."/>
            <person name="Miyauchi S."/>
            <person name="Kiss E."/>
            <person name="Drula E."/>
            <person name="Kohler A."/>
            <person name="Sanchez-Garcia M."/>
            <person name="Andreopoulos B."/>
            <person name="Barry K.W."/>
            <person name="Bonito G."/>
            <person name="Buee M."/>
            <person name="Carver A."/>
            <person name="Chen C."/>
            <person name="Cichocki N."/>
            <person name="Clum A."/>
            <person name="Culley D."/>
            <person name="Crous P.W."/>
            <person name="Fauchery L."/>
            <person name="Girlanda M."/>
            <person name="Hayes R."/>
            <person name="Keri Z."/>
            <person name="Labutti K."/>
            <person name="Lipzen A."/>
            <person name="Lombard V."/>
            <person name="Magnuson J."/>
            <person name="Maillard F."/>
            <person name="Morin E."/>
            <person name="Murat C."/>
            <person name="Nolan M."/>
            <person name="Ohm R."/>
            <person name="Pangilinan J."/>
            <person name="Pereira M."/>
            <person name="Perotto S."/>
            <person name="Peter M."/>
            <person name="Riley R."/>
            <person name="Sitrit Y."/>
            <person name="Stielow B."/>
            <person name="Szollosi G."/>
            <person name="Zifcakova L."/>
            <person name="Stursova M."/>
            <person name="Spatafora J.W."/>
            <person name="Tedersoo L."/>
            <person name="Vaario L.-M."/>
            <person name="Yamada A."/>
            <person name="Yan M."/>
            <person name="Wang P."/>
            <person name="Xu J."/>
            <person name="Bruns T."/>
            <person name="Baldrian P."/>
            <person name="Vilgalys R."/>
            <person name="Henrissat B."/>
            <person name="Grigoriev I.V."/>
            <person name="Hibbett D."/>
            <person name="Nagy L.G."/>
            <person name="Martin F.M."/>
        </authorList>
    </citation>
    <scope>NUCLEOTIDE SEQUENCE</scope>
    <source>
        <strain evidence="1">P2</strain>
    </source>
</reference>
<keyword evidence="2" id="KW-1185">Reference proteome</keyword>
<gene>
    <name evidence="1" type="ORF">BDM02DRAFT_824746</name>
</gene>
<protein>
    <submittedName>
        <fullName evidence="1">Uncharacterized protein</fullName>
    </submittedName>
</protein>